<dbReference type="PROSITE" id="PS50109">
    <property type="entry name" value="HIS_KIN"/>
    <property type="match status" value="1"/>
</dbReference>
<evidence type="ECO:0000256" key="7">
    <source>
        <dbReference type="PROSITE-ProRule" id="PRU00339"/>
    </source>
</evidence>
<keyword evidence="4" id="KW-0808">Transferase</keyword>
<evidence type="ECO:0000313" key="10">
    <source>
        <dbReference type="EMBL" id="RTQ45434.1"/>
    </source>
</evidence>
<dbReference type="Gene3D" id="1.10.287.130">
    <property type="match status" value="1"/>
</dbReference>
<evidence type="ECO:0000256" key="4">
    <source>
        <dbReference type="ARBA" id="ARBA00022679"/>
    </source>
</evidence>
<feature type="region of interest" description="Disordered" evidence="8">
    <location>
        <begin position="680"/>
        <end position="703"/>
    </location>
</feature>
<dbReference type="AlphaFoldDB" id="A0A431TV39"/>
<evidence type="ECO:0000256" key="8">
    <source>
        <dbReference type="SAM" id="MobiDB-lite"/>
    </source>
</evidence>
<feature type="repeat" description="TPR" evidence="7">
    <location>
        <begin position="245"/>
        <end position="278"/>
    </location>
</feature>
<gene>
    <name evidence="10" type="ORF">EJV47_25185</name>
</gene>
<accession>A0A431TV39</accession>
<dbReference type="SUPFAM" id="SSF48452">
    <property type="entry name" value="TPR-like"/>
    <property type="match status" value="2"/>
</dbReference>
<comment type="caution">
    <text evidence="10">The sequence shown here is derived from an EMBL/GenBank/DDBJ whole genome shotgun (WGS) entry which is preliminary data.</text>
</comment>
<sequence length="703" mass="77858">MHLIILLHRSVPHRRHWLWLLGVLWLVAATAAAGPGEGKHDEQVGLPGSLRYAPLPPPMPNPEAALLKARRTLQQAEGGSPATAAAAHAELAAVLMNLERYDQALRHSRQALRLYQQAPNAPGVASTWQLQGRVRFAQGDTGHARQSYLLALQQFIKLRDATQEAHLYEHLADLYASQRAWPQALSSYERAYGLWQRLGNVRSAAVTLHAIGRMHLEQRHFSRALYHLRLAAEQATVLRDSVAVAYALHSSGEVYAKLGNPQVALGYYTRALGQLPRRAAPADLQATLFESLAVSNRQIGNTEATERYLLRAVPLVRQAGSKVRLGELYYALAELYRGQDESAKALTALTRYVGLQDSASAEQRAAQIAEMRTRYETEKKEREIQLLVKKRQVQEANLRRQKLARNVLAVGTVLLLLTVAALYRGRKEQQRVNLLLERKNAAISRQKEELDRLNRTKDTLFSVISHDLRSPLSSLYSLLTLLSLGSMPPDKLAAHSTRLTRTLDTTLRLLDNMLNWAATQMQGAGPRTEVFRLDAVAEESLTLLLGDAERKNIQVLNHLRETYSARADLNMIRLVLRNLLSNAIKFTPEGGRVTLSAQRAGAFWEVAVRDTGVGIAPADYDKIFGEAGHHTTLGTAREKGTGLGLRLCKEFVERNGGQLRFESQEGKGSVFRFTILAAEPADTPAGRPQLSPGGSAESKTVAK</sequence>
<dbReference type="PANTHER" id="PTHR43711">
    <property type="entry name" value="TWO-COMPONENT HISTIDINE KINASE"/>
    <property type="match status" value="1"/>
</dbReference>
<keyword evidence="3" id="KW-0597">Phosphoprotein</keyword>
<dbReference type="GO" id="GO:0000155">
    <property type="term" value="F:phosphorelay sensor kinase activity"/>
    <property type="evidence" value="ECO:0007669"/>
    <property type="project" value="InterPro"/>
</dbReference>
<feature type="repeat" description="TPR" evidence="7">
    <location>
        <begin position="85"/>
        <end position="118"/>
    </location>
</feature>
<dbReference type="InterPro" id="IPR036890">
    <property type="entry name" value="HATPase_C_sf"/>
</dbReference>
<dbReference type="EMBL" id="RXOF01000020">
    <property type="protein sequence ID" value="RTQ45434.1"/>
    <property type="molecule type" value="Genomic_DNA"/>
</dbReference>
<evidence type="ECO:0000256" key="3">
    <source>
        <dbReference type="ARBA" id="ARBA00022553"/>
    </source>
</evidence>
<dbReference type="SMART" id="SM00387">
    <property type="entry name" value="HATPase_c"/>
    <property type="match status" value="1"/>
</dbReference>
<dbReference type="Gene3D" id="1.25.40.10">
    <property type="entry name" value="Tetratricopeptide repeat domain"/>
    <property type="match status" value="2"/>
</dbReference>
<proteinExistence type="predicted"/>
<dbReference type="Pfam" id="PF02518">
    <property type="entry name" value="HATPase_c"/>
    <property type="match status" value="1"/>
</dbReference>
<dbReference type="InterPro" id="IPR005467">
    <property type="entry name" value="His_kinase_dom"/>
</dbReference>
<dbReference type="PRINTS" id="PR00344">
    <property type="entry name" value="BCTRLSENSOR"/>
</dbReference>
<evidence type="ECO:0000256" key="6">
    <source>
        <dbReference type="ARBA" id="ARBA00023012"/>
    </source>
</evidence>
<dbReference type="InterPro" id="IPR019734">
    <property type="entry name" value="TPR_rpt"/>
</dbReference>
<evidence type="ECO:0000256" key="2">
    <source>
        <dbReference type="ARBA" id="ARBA00012438"/>
    </source>
</evidence>
<dbReference type="InterPro" id="IPR011990">
    <property type="entry name" value="TPR-like_helical_dom_sf"/>
</dbReference>
<dbReference type="PANTHER" id="PTHR43711:SF26">
    <property type="entry name" value="SENSOR HISTIDINE KINASE RCSC"/>
    <property type="match status" value="1"/>
</dbReference>
<dbReference type="SUPFAM" id="SSF47384">
    <property type="entry name" value="Homodimeric domain of signal transducing histidine kinase"/>
    <property type="match status" value="1"/>
</dbReference>
<keyword evidence="11" id="KW-1185">Reference proteome</keyword>
<evidence type="ECO:0000259" key="9">
    <source>
        <dbReference type="PROSITE" id="PS50109"/>
    </source>
</evidence>
<dbReference type="OrthoDB" id="9810447at2"/>
<dbReference type="Pfam" id="PF13176">
    <property type="entry name" value="TPR_7"/>
    <property type="match status" value="1"/>
</dbReference>
<evidence type="ECO:0000256" key="1">
    <source>
        <dbReference type="ARBA" id="ARBA00000085"/>
    </source>
</evidence>
<keyword evidence="6" id="KW-0902">Two-component regulatory system</keyword>
<keyword evidence="7" id="KW-0802">TPR repeat</keyword>
<dbReference type="PROSITE" id="PS50005">
    <property type="entry name" value="TPR"/>
    <property type="match status" value="2"/>
</dbReference>
<dbReference type="Gene3D" id="3.30.565.10">
    <property type="entry name" value="Histidine kinase-like ATPase, C-terminal domain"/>
    <property type="match status" value="1"/>
</dbReference>
<organism evidence="10 11">
    <name type="scientific">Hymenobacter gummosus</name>
    <dbReference type="NCBI Taxonomy" id="1776032"/>
    <lineage>
        <taxon>Bacteria</taxon>
        <taxon>Pseudomonadati</taxon>
        <taxon>Bacteroidota</taxon>
        <taxon>Cytophagia</taxon>
        <taxon>Cytophagales</taxon>
        <taxon>Hymenobacteraceae</taxon>
        <taxon>Hymenobacter</taxon>
    </lineage>
</organism>
<evidence type="ECO:0000313" key="11">
    <source>
        <dbReference type="Proteomes" id="UP000282184"/>
    </source>
</evidence>
<protein>
    <recommendedName>
        <fullName evidence="2">histidine kinase</fullName>
        <ecNumber evidence="2">2.7.13.3</ecNumber>
    </recommendedName>
</protein>
<dbReference type="InterPro" id="IPR050736">
    <property type="entry name" value="Sensor_HK_Regulatory"/>
</dbReference>
<dbReference type="Proteomes" id="UP000282184">
    <property type="component" value="Unassembled WGS sequence"/>
</dbReference>
<keyword evidence="5" id="KW-0418">Kinase</keyword>
<dbReference type="EC" id="2.7.13.3" evidence="2"/>
<name>A0A431TV39_9BACT</name>
<dbReference type="SUPFAM" id="SSF55874">
    <property type="entry name" value="ATPase domain of HSP90 chaperone/DNA topoisomerase II/histidine kinase"/>
    <property type="match status" value="1"/>
</dbReference>
<dbReference type="InterPro" id="IPR003594">
    <property type="entry name" value="HATPase_dom"/>
</dbReference>
<evidence type="ECO:0000256" key="5">
    <source>
        <dbReference type="ARBA" id="ARBA00022777"/>
    </source>
</evidence>
<comment type="catalytic activity">
    <reaction evidence="1">
        <text>ATP + protein L-histidine = ADP + protein N-phospho-L-histidine.</text>
        <dbReference type="EC" id="2.7.13.3"/>
    </reaction>
</comment>
<dbReference type="SMART" id="SM00028">
    <property type="entry name" value="TPR"/>
    <property type="match status" value="6"/>
</dbReference>
<dbReference type="Pfam" id="PF13424">
    <property type="entry name" value="TPR_12"/>
    <property type="match status" value="1"/>
</dbReference>
<feature type="domain" description="Histidine kinase" evidence="9">
    <location>
        <begin position="463"/>
        <end position="679"/>
    </location>
</feature>
<dbReference type="InterPro" id="IPR036097">
    <property type="entry name" value="HisK_dim/P_sf"/>
</dbReference>
<dbReference type="RefSeq" id="WP_126695985.1">
    <property type="nucleotide sequence ID" value="NZ_RXOF01000020.1"/>
</dbReference>
<dbReference type="InterPro" id="IPR003661">
    <property type="entry name" value="HisK_dim/P_dom"/>
</dbReference>
<dbReference type="InterPro" id="IPR004358">
    <property type="entry name" value="Sig_transdc_His_kin-like_C"/>
</dbReference>
<reference evidence="10 11" key="1">
    <citation type="submission" date="2018-12" db="EMBL/GenBank/DDBJ databases">
        <title>Hymenobacter gummosus sp. nov., isolated from a spring.</title>
        <authorList>
            <person name="Nie L."/>
        </authorList>
    </citation>
    <scope>NUCLEOTIDE SEQUENCE [LARGE SCALE GENOMIC DNA]</scope>
    <source>
        <strain evidence="10 11">KCTC 52166</strain>
    </source>
</reference>
<dbReference type="SMART" id="SM00388">
    <property type="entry name" value="HisKA"/>
    <property type="match status" value="1"/>
</dbReference>